<keyword evidence="4" id="KW-1185">Reference proteome</keyword>
<dbReference type="AlphaFoldDB" id="A0AAV6FJ50"/>
<dbReference type="InterPro" id="IPR036617">
    <property type="entry name" value="BAF_sf"/>
</dbReference>
<evidence type="ECO:0000313" key="4">
    <source>
        <dbReference type="Proteomes" id="UP000823561"/>
    </source>
</evidence>
<dbReference type="GO" id="GO:0003677">
    <property type="term" value="F:DNA binding"/>
    <property type="evidence" value="ECO:0007669"/>
    <property type="project" value="InterPro"/>
</dbReference>
<comment type="subcellular location">
    <subcellularLocation>
        <location evidence="1">Nucleus</location>
    </subcellularLocation>
</comment>
<dbReference type="GO" id="GO:0000793">
    <property type="term" value="C:condensed chromosome"/>
    <property type="evidence" value="ECO:0007669"/>
    <property type="project" value="TreeGrafter"/>
</dbReference>
<name>A0AAV6FJ50_9TELE</name>
<organism evidence="3 4">
    <name type="scientific">Alosa alosa</name>
    <name type="common">allis shad</name>
    <dbReference type="NCBI Taxonomy" id="278164"/>
    <lineage>
        <taxon>Eukaryota</taxon>
        <taxon>Metazoa</taxon>
        <taxon>Chordata</taxon>
        <taxon>Craniata</taxon>
        <taxon>Vertebrata</taxon>
        <taxon>Euteleostomi</taxon>
        <taxon>Actinopterygii</taxon>
        <taxon>Neopterygii</taxon>
        <taxon>Teleostei</taxon>
        <taxon>Clupei</taxon>
        <taxon>Clupeiformes</taxon>
        <taxon>Clupeoidei</taxon>
        <taxon>Clupeidae</taxon>
        <taxon>Alosa</taxon>
    </lineage>
</organism>
<keyword evidence="2" id="KW-0539">Nucleus</keyword>
<dbReference type="InterPro" id="IPR004122">
    <property type="entry name" value="BAF_prot"/>
</dbReference>
<dbReference type="EMBL" id="JADWDJ010000024">
    <property type="protein sequence ID" value="KAG5261192.1"/>
    <property type="molecule type" value="Genomic_DNA"/>
</dbReference>
<dbReference type="SMART" id="SM01023">
    <property type="entry name" value="BAF"/>
    <property type="match status" value="1"/>
</dbReference>
<dbReference type="Pfam" id="PF02961">
    <property type="entry name" value="SAM_BAF"/>
    <property type="match status" value="1"/>
</dbReference>
<dbReference type="PANTHER" id="PTHR47507:SF5">
    <property type="entry name" value="BARRIER-TO-AUTOINTEGRATION FACTOR"/>
    <property type="match status" value="1"/>
</dbReference>
<sequence>MEFQLSSNRDLAWKHQITTSPAHYTRQSALMSSTSKKHQSFCSEPMKGKPVTALPGIGPAHGSQLQSSGYRNATDVFGKYLTVHENCNQFEGWLRDESGAYAKQQGDCYRALREWTDNNL</sequence>
<gene>
    <name evidence="3" type="ORF">AALO_G00301080</name>
</gene>
<dbReference type="SUPFAM" id="SSF47798">
    <property type="entry name" value="Barrier-to-autointegration factor, BAF"/>
    <property type="match status" value="1"/>
</dbReference>
<dbReference type="InterPro" id="IPR051387">
    <property type="entry name" value="BAF"/>
</dbReference>
<comment type="caution">
    <text evidence="3">The sequence shown here is derived from an EMBL/GenBank/DDBJ whole genome shotgun (WGS) entry which is preliminary data.</text>
</comment>
<evidence type="ECO:0008006" key="5">
    <source>
        <dbReference type="Google" id="ProtNLM"/>
    </source>
</evidence>
<evidence type="ECO:0000313" key="3">
    <source>
        <dbReference type="EMBL" id="KAG5261192.1"/>
    </source>
</evidence>
<reference evidence="3" key="1">
    <citation type="submission" date="2020-10" db="EMBL/GenBank/DDBJ databases">
        <title>Chromosome-scale genome assembly of the Allis shad, Alosa alosa.</title>
        <authorList>
            <person name="Margot Z."/>
            <person name="Christophe K."/>
            <person name="Cabau C."/>
            <person name="Louis A."/>
            <person name="Berthelot C."/>
            <person name="Parey E."/>
            <person name="Roest Crollius H."/>
            <person name="Montfort J."/>
            <person name="Robinson-Rechavi M."/>
            <person name="Bucao C."/>
            <person name="Bouchez O."/>
            <person name="Gislard M."/>
            <person name="Lluch J."/>
            <person name="Milhes M."/>
            <person name="Lampietro C."/>
            <person name="Lopez Roques C."/>
            <person name="Donnadieu C."/>
            <person name="Braasch I."/>
            <person name="Desvignes T."/>
            <person name="Postlethwait J."/>
            <person name="Bobe J."/>
            <person name="Guiguen Y."/>
        </authorList>
    </citation>
    <scope>NUCLEOTIDE SEQUENCE</scope>
    <source>
        <strain evidence="3">M-15738</strain>
        <tissue evidence="3">Blood</tissue>
    </source>
</reference>
<dbReference type="PANTHER" id="PTHR47507">
    <property type="entry name" value="BARRIER TO AUTOINTEGRATION FACTOR 2"/>
    <property type="match status" value="1"/>
</dbReference>
<evidence type="ECO:0000256" key="1">
    <source>
        <dbReference type="ARBA" id="ARBA00004123"/>
    </source>
</evidence>
<dbReference type="GO" id="GO:0005634">
    <property type="term" value="C:nucleus"/>
    <property type="evidence" value="ECO:0007669"/>
    <property type="project" value="UniProtKB-SubCell"/>
</dbReference>
<evidence type="ECO:0000256" key="2">
    <source>
        <dbReference type="ARBA" id="ARBA00023242"/>
    </source>
</evidence>
<accession>A0AAV6FJ50</accession>
<dbReference type="GO" id="GO:0051276">
    <property type="term" value="P:chromosome organization"/>
    <property type="evidence" value="ECO:0007669"/>
    <property type="project" value="TreeGrafter"/>
</dbReference>
<protein>
    <recommendedName>
        <fullName evidence="5">Barrier-to-autointegration factor</fullName>
    </recommendedName>
</protein>
<dbReference type="Gene3D" id="1.10.150.40">
    <property type="entry name" value="Barrier-to-autointegration factor, BAF"/>
    <property type="match status" value="1"/>
</dbReference>
<proteinExistence type="predicted"/>
<dbReference type="Proteomes" id="UP000823561">
    <property type="component" value="Chromosome 24"/>
</dbReference>